<sequence length="351" mass="36969">MSPILKYAGLALALLGALSSAAPGRAHVDNHLALQPATTQGDALYHTTVHHSIDPAMPTPAATIPAINGDAKPVKVARYIDFGTRGNNKQCSEETFPMKLPLNDAPLARDCNNLAASLATRSGYFTISSSEFGSNNDLWVSVVSLGTCEFALSLMGLDESTPILVGTTDIQYFIRRTTSGSDQGVVHASGETECNASDNGNEKFSVAWAVRSATSTKIAPRSIDFHASKDDGYCGETQPKVDSNAGAPLADDCRQLANMVASVPGYYSISADEFGAAGHWVPVVAKGTCAFGLRFQNSGDATTALVGTNDIRFYVEQVINDAKDGLIHAEGSILCTNGQKSNSMDWSLVAA</sequence>
<feature type="domain" description="Ecp2 effector protein-like" evidence="2">
    <location>
        <begin position="233"/>
        <end position="335"/>
    </location>
</feature>
<organism evidence="3 4">
    <name type="scientific">Thyridium curvatum</name>
    <dbReference type="NCBI Taxonomy" id="1093900"/>
    <lineage>
        <taxon>Eukaryota</taxon>
        <taxon>Fungi</taxon>
        <taxon>Dikarya</taxon>
        <taxon>Ascomycota</taxon>
        <taxon>Pezizomycotina</taxon>
        <taxon>Sordariomycetes</taxon>
        <taxon>Sordariomycetidae</taxon>
        <taxon>Thyridiales</taxon>
        <taxon>Thyridiaceae</taxon>
        <taxon>Thyridium</taxon>
    </lineage>
</organism>
<evidence type="ECO:0000313" key="4">
    <source>
        <dbReference type="Proteomes" id="UP000319257"/>
    </source>
</evidence>
<gene>
    <name evidence="3" type="ORF">E0L32_003795</name>
</gene>
<protein>
    <recommendedName>
        <fullName evidence="2">Ecp2 effector protein-like domain-containing protein</fullName>
    </recommendedName>
</protein>
<feature type="domain" description="Ecp2 effector protein-like" evidence="2">
    <location>
        <begin position="91"/>
        <end position="194"/>
    </location>
</feature>
<dbReference type="Pfam" id="PF14856">
    <property type="entry name" value="Hce2"/>
    <property type="match status" value="2"/>
</dbReference>
<dbReference type="EMBL" id="SKBQ01000017">
    <property type="protein sequence ID" value="TPX16501.1"/>
    <property type="molecule type" value="Genomic_DNA"/>
</dbReference>
<feature type="signal peptide" evidence="1">
    <location>
        <begin position="1"/>
        <end position="26"/>
    </location>
</feature>
<dbReference type="RefSeq" id="XP_030998212.1">
    <property type="nucleotide sequence ID" value="XM_031138135.1"/>
</dbReference>
<dbReference type="InterPro" id="IPR029226">
    <property type="entry name" value="Ecp2-like"/>
</dbReference>
<comment type="caution">
    <text evidence="3">The sequence shown here is derived from an EMBL/GenBank/DDBJ whole genome shotgun (WGS) entry which is preliminary data.</text>
</comment>
<dbReference type="Proteomes" id="UP000319257">
    <property type="component" value="Unassembled WGS sequence"/>
</dbReference>
<dbReference type="AlphaFoldDB" id="A0A507BHM8"/>
<dbReference type="OrthoDB" id="4829822at2759"/>
<proteinExistence type="predicted"/>
<feature type="chain" id="PRO_5021383299" description="Ecp2 effector protein-like domain-containing protein" evidence="1">
    <location>
        <begin position="27"/>
        <end position="351"/>
    </location>
</feature>
<reference evidence="3 4" key="1">
    <citation type="submission" date="2019-06" db="EMBL/GenBank/DDBJ databases">
        <title>Draft genome sequence of the filamentous fungus Phialemoniopsis curvata isolated from diesel fuel.</title>
        <authorList>
            <person name="Varaljay V.A."/>
            <person name="Lyon W.J."/>
            <person name="Crouch A.L."/>
            <person name="Drake C.E."/>
            <person name="Hollomon J.M."/>
            <person name="Nadeau L.J."/>
            <person name="Nunn H.S."/>
            <person name="Stevenson B.S."/>
            <person name="Bojanowski C.L."/>
            <person name="Crookes-Goodson W.J."/>
        </authorList>
    </citation>
    <scope>NUCLEOTIDE SEQUENCE [LARGE SCALE GENOMIC DNA]</scope>
    <source>
        <strain evidence="3 4">D216</strain>
    </source>
</reference>
<keyword evidence="4" id="KW-1185">Reference proteome</keyword>
<dbReference type="InParanoid" id="A0A507BHM8"/>
<keyword evidence="1" id="KW-0732">Signal</keyword>
<evidence type="ECO:0000256" key="1">
    <source>
        <dbReference type="SAM" id="SignalP"/>
    </source>
</evidence>
<accession>A0A507BHM8</accession>
<name>A0A507BHM8_9PEZI</name>
<dbReference type="GeneID" id="41971242"/>
<evidence type="ECO:0000313" key="3">
    <source>
        <dbReference type="EMBL" id="TPX16501.1"/>
    </source>
</evidence>
<evidence type="ECO:0000259" key="2">
    <source>
        <dbReference type="Pfam" id="PF14856"/>
    </source>
</evidence>